<name>A0A162XHC3_PHYB8</name>
<keyword evidence="2" id="KW-1185">Reference proteome</keyword>
<dbReference type="InParanoid" id="A0A162XHC3"/>
<dbReference type="GeneID" id="28996516"/>
<dbReference type="Proteomes" id="UP000077315">
    <property type="component" value="Unassembled WGS sequence"/>
</dbReference>
<reference evidence="2" key="1">
    <citation type="submission" date="2015-06" db="EMBL/GenBank/DDBJ databases">
        <title>Expansion of signal transduction pathways in fungi by whole-genome duplication.</title>
        <authorList>
            <consortium name="DOE Joint Genome Institute"/>
            <person name="Corrochano L.M."/>
            <person name="Kuo A."/>
            <person name="Marcet-Houben M."/>
            <person name="Polaino S."/>
            <person name="Salamov A."/>
            <person name="Villalobos J.M."/>
            <person name="Alvarez M.I."/>
            <person name="Avalos J."/>
            <person name="Benito E.P."/>
            <person name="Benoit I."/>
            <person name="Burger G."/>
            <person name="Camino L.P."/>
            <person name="Canovas D."/>
            <person name="Cerda-Olmedo E."/>
            <person name="Cheng J.-F."/>
            <person name="Dominguez A."/>
            <person name="Elias M."/>
            <person name="Eslava A.P."/>
            <person name="Glaser F."/>
            <person name="Grimwood J."/>
            <person name="Gutierrez G."/>
            <person name="Heitman J."/>
            <person name="Henrissat B."/>
            <person name="Iturriaga E.A."/>
            <person name="Lang B.F."/>
            <person name="Lavin J.L."/>
            <person name="Lee S."/>
            <person name="Li W."/>
            <person name="Lindquist E."/>
            <person name="Lopez-Garcia S."/>
            <person name="Luque E.M."/>
            <person name="Marcos A.T."/>
            <person name="Martin J."/>
            <person name="McCluskey K."/>
            <person name="Medina H.R."/>
            <person name="Miralles-Duran A."/>
            <person name="Miyazaki A."/>
            <person name="Munoz-Torres E."/>
            <person name="Oguiza J.A."/>
            <person name="Ohm R."/>
            <person name="Olmedo M."/>
            <person name="Orejas M."/>
            <person name="Ortiz-Castellanos L."/>
            <person name="Pisabarro A.G."/>
            <person name="Rodriguez-Romero J."/>
            <person name="Ruiz-Herrera J."/>
            <person name="Ruiz-Vazquez R."/>
            <person name="Sanz C."/>
            <person name="Schackwitz W."/>
            <person name="Schmutz J."/>
            <person name="Shahriari M."/>
            <person name="Shelest E."/>
            <person name="Silva-Franco F."/>
            <person name="Soanes D."/>
            <person name="Syed K."/>
            <person name="Tagua V.G."/>
            <person name="Talbot N.J."/>
            <person name="Thon M."/>
            <person name="De vries R.P."/>
            <person name="Wiebenga A."/>
            <person name="Yadav J.S."/>
            <person name="Braun E.L."/>
            <person name="Baker S."/>
            <person name="Garre V."/>
            <person name="Horwitz B."/>
            <person name="Torres-Martinez S."/>
            <person name="Idnurm A."/>
            <person name="Herrera-Estrella A."/>
            <person name="Gabaldon T."/>
            <person name="Grigoriev I.V."/>
        </authorList>
    </citation>
    <scope>NUCLEOTIDE SEQUENCE [LARGE SCALE GENOMIC DNA]</scope>
    <source>
        <strain evidence="2">NRRL 1555(-)</strain>
    </source>
</reference>
<dbReference type="VEuPathDB" id="FungiDB:PHYBLDRAFT_167240"/>
<accession>A0A162XHC3</accession>
<dbReference type="EMBL" id="KV440978">
    <property type="protein sequence ID" value="OAD74905.1"/>
    <property type="molecule type" value="Genomic_DNA"/>
</dbReference>
<gene>
    <name evidence="1" type="ORF">PHYBLDRAFT_167240</name>
</gene>
<sequence>MVDTKNVPSQYDHQKVCCLLHSWLTLENLASDKHKSLINLVYDDLFRVCIQRSVVNICYFKNFEFSKLKLKRYKPLDFDYITEDLQEALVHVDLEIFPLTAIDYGHSSIFTSVSGVHKCHCEEIPPFVPKSSERAELNG</sequence>
<dbReference type="RefSeq" id="XP_018292945.1">
    <property type="nucleotide sequence ID" value="XM_018435610.1"/>
</dbReference>
<protein>
    <submittedName>
        <fullName evidence="1">Uncharacterized protein</fullName>
    </submittedName>
</protein>
<proteinExistence type="predicted"/>
<dbReference type="AlphaFoldDB" id="A0A162XHC3"/>
<organism evidence="1 2">
    <name type="scientific">Phycomyces blakesleeanus (strain ATCC 8743b / DSM 1359 / FGSC 10004 / NBRC 33097 / NRRL 1555)</name>
    <dbReference type="NCBI Taxonomy" id="763407"/>
    <lineage>
        <taxon>Eukaryota</taxon>
        <taxon>Fungi</taxon>
        <taxon>Fungi incertae sedis</taxon>
        <taxon>Mucoromycota</taxon>
        <taxon>Mucoromycotina</taxon>
        <taxon>Mucoromycetes</taxon>
        <taxon>Mucorales</taxon>
        <taxon>Phycomycetaceae</taxon>
        <taxon>Phycomyces</taxon>
    </lineage>
</organism>
<evidence type="ECO:0000313" key="2">
    <source>
        <dbReference type="Proteomes" id="UP000077315"/>
    </source>
</evidence>
<evidence type="ECO:0000313" key="1">
    <source>
        <dbReference type="EMBL" id="OAD74905.1"/>
    </source>
</evidence>